<evidence type="ECO:0000259" key="6">
    <source>
        <dbReference type="Pfam" id="PF00155"/>
    </source>
</evidence>
<organism evidence="7">
    <name type="scientific">mine drainage metagenome</name>
    <dbReference type="NCBI Taxonomy" id="410659"/>
    <lineage>
        <taxon>unclassified sequences</taxon>
        <taxon>metagenomes</taxon>
        <taxon>ecological metagenomes</taxon>
    </lineage>
</organism>
<dbReference type="PANTHER" id="PTHR46383">
    <property type="entry name" value="ASPARTATE AMINOTRANSFERASE"/>
    <property type="match status" value="1"/>
</dbReference>
<dbReference type="Gene3D" id="3.40.640.10">
    <property type="entry name" value="Type I PLP-dependent aspartate aminotransferase-like (Major domain)"/>
    <property type="match status" value="1"/>
</dbReference>
<dbReference type="InterPro" id="IPR015421">
    <property type="entry name" value="PyrdxlP-dep_Trfase_major"/>
</dbReference>
<keyword evidence="4 7" id="KW-0808">Transferase</keyword>
<dbReference type="SUPFAM" id="SSF53383">
    <property type="entry name" value="PLP-dependent transferases"/>
    <property type="match status" value="1"/>
</dbReference>
<name>E6PJ32_9ZZZZ</name>
<sequence>MNEFLTLNPRVAEIPASMIREIASRKRATSVDLGLGEPSLAPTSAFLEAALRETLERGLRYSPNAGLHELRAAIAAHYRYPGMERAENVCVTTGSQEAMYVALKTLLDPIRDELLVVEPCFPSYAKMAKLEGVAVRGVAMLEENDFAFDARRILDAVTDRTRAIVICSPNNPTARVLSRGEAARLIAGLAARGGDPIWLIHDEIYREQCFVEDAAEIARDYPYTIVTNSISKSNALTGLRLGWLIGPERFIDAAIKCHAWVTSCADTFAQRVALQIFAQPDGIAEHAEWYREHSRGVVEALKASALRFIGPEGAFYACIRLPDGRRSLPAALELLEREDVVTIPGAAFGSTFDGWLRLSWVAPLPQVREGIERIAAYITSL</sequence>
<evidence type="ECO:0000256" key="2">
    <source>
        <dbReference type="ARBA" id="ARBA00007441"/>
    </source>
</evidence>
<dbReference type="GO" id="GO:0030170">
    <property type="term" value="F:pyridoxal phosphate binding"/>
    <property type="evidence" value="ECO:0007669"/>
    <property type="project" value="InterPro"/>
</dbReference>
<dbReference type="InterPro" id="IPR004839">
    <property type="entry name" value="Aminotransferase_I/II_large"/>
</dbReference>
<dbReference type="EC" id="2.6.1.-" evidence="7"/>
<comment type="caution">
    <text evidence="7">The sequence shown here is derived from an EMBL/GenBank/DDBJ whole genome shotgun (WGS) entry which is preliminary data.</text>
</comment>
<dbReference type="Gene3D" id="3.90.1150.10">
    <property type="entry name" value="Aspartate Aminotransferase, domain 1"/>
    <property type="match status" value="1"/>
</dbReference>
<dbReference type="Pfam" id="PF00155">
    <property type="entry name" value="Aminotran_1_2"/>
    <property type="match status" value="1"/>
</dbReference>
<evidence type="ECO:0000256" key="1">
    <source>
        <dbReference type="ARBA" id="ARBA00001933"/>
    </source>
</evidence>
<dbReference type="PANTHER" id="PTHR46383:SF1">
    <property type="entry name" value="ASPARTATE AMINOTRANSFERASE"/>
    <property type="match status" value="1"/>
</dbReference>
<accession>E6PJ32</accession>
<evidence type="ECO:0000256" key="5">
    <source>
        <dbReference type="ARBA" id="ARBA00022898"/>
    </source>
</evidence>
<dbReference type="InterPro" id="IPR015424">
    <property type="entry name" value="PyrdxlP-dep_Trfase"/>
</dbReference>
<dbReference type="EMBL" id="CABL01000019">
    <property type="protein sequence ID" value="CBH76474.1"/>
    <property type="molecule type" value="Genomic_DNA"/>
</dbReference>
<dbReference type="GO" id="GO:0006520">
    <property type="term" value="P:amino acid metabolic process"/>
    <property type="evidence" value="ECO:0007669"/>
    <property type="project" value="InterPro"/>
</dbReference>
<proteinExistence type="inferred from homology"/>
<comment type="similarity">
    <text evidence="2">Belongs to the class-I pyridoxal-phosphate-dependent aminotransferase family.</text>
</comment>
<evidence type="ECO:0000256" key="3">
    <source>
        <dbReference type="ARBA" id="ARBA00022576"/>
    </source>
</evidence>
<dbReference type="PROSITE" id="PS00105">
    <property type="entry name" value="AA_TRANSFER_CLASS_1"/>
    <property type="match status" value="1"/>
</dbReference>
<dbReference type="InterPro" id="IPR050596">
    <property type="entry name" value="AspAT/PAT-like"/>
</dbReference>
<evidence type="ECO:0000313" key="7">
    <source>
        <dbReference type="EMBL" id="CBH76474.1"/>
    </source>
</evidence>
<keyword evidence="3 7" id="KW-0032">Aminotransferase</keyword>
<protein>
    <submittedName>
        <fullName evidence="7">Putative aminotransferase</fullName>
        <ecNumber evidence="7">2.6.1.-</ecNumber>
    </submittedName>
</protein>
<reference evidence="7" key="1">
    <citation type="submission" date="2009-10" db="EMBL/GenBank/DDBJ databases">
        <title>Diversity of trophic interactions inside an arsenic-rich microbial ecosystem.</title>
        <authorList>
            <person name="Bertin P.N."/>
            <person name="Heinrich-Salmeron A."/>
            <person name="Pelletier E."/>
            <person name="Goulhen-Chollet F."/>
            <person name="Arsene-Ploetze F."/>
            <person name="Gallien S."/>
            <person name="Calteau A."/>
            <person name="Vallenet D."/>
            <person name="Casiot C."/>
            <person name="Chane-Woon-Ming B."/>
            <person name="Giloteaux L."/>
            <person name="Barakat M."/>
            <person name="Bonnefoy V."/>
            <person name="Bruneel O."/>
            <person name="Chandler M."/>
            <person name="Cleiss J."/>
            <person name="Duran R."/>
            <person name="Elbaz-Poulichet F."/>
            <person name="Fonknechten N."/>
            <person name="Lauga B."/>
            <person name="Mornico D."/>
            <person name="Ortet P."/>
            <person name="Schaeffer C."/>
            <person name="Siguier P."/>
            <person name="Alexander Thil Smith A."/>
            <person name="Van Dorsselaer A."/>
            <person name="Weissenbach J."/>
            <person name="Medigue C."/>
            <person name="Le Paslier D."/>
        </authorList>
    </citation>
    <scope>NUCLEOTIDE SEQUENCE</scope>
</reference>
<dbReference type="InterPro" id="IPR015422">
    <property type="entry name" value="PyrdxlP-dep_Trfase_small"/>
</dbReference>
<evidence type="ECO:0000256" key="4">
    <source>
        <dbReference type="ARBA" id="ARBA00022679"/>
    </source>
</evidence>
<gene>
    <name evidence="7" type="ORF">CARN1_0954</name>
</gene>
<dbReference type="GO" id="GO:0008483">
    <property type="term" value="F:transaminase activity"/>
    <property type="evidence" value="ECO:0007669"/>
    <property type="project" value="UniProtKB-KW"/>
</dbReference>
<dbReference type="CDD" id="cd00609">
    <property type="entry name" value="AAT_like"/>
    <property type="match status" value="1"/>
</dbReference>
<comment type="cofactor">
    <cofactor evidence="1">
        <name>pyridoxal 5'-phosphate</name>
        <dbReference type="ChEBI" id="CHEBI:597326"/>
    </cofactor>
</comment>
<dbReference type="InterPro" id="IPR004838">
    <property type="entry name" value="NHTrfase_class1_PyrdxlP-BS"/>
</dbReference>
<keyword evidence="5" id="KW-0663">Pyridoxal phosphate</keyword>
<feature type="domain" description="Aminotransferase class I/classII large" evidence="6">
    <location>
        <begin position="31"/>
        <end position="374"/>
    </location>
</feature>
<dbReference type="AlphaFoldDB" id="E6PJ32"/>